<gene>
    <name evidence="1" type="ORF">KCG35_25185</name>
</gene>
<organism evidence="1 2">
    <name type="scientific">Zooshikella harenae</name>
    <dbReference type="NCBI Taxonomy" id="2827238"/>
    <lineage>
        <taxon>Bacteria</taxon>
        <taxon>Pseudomonadati</taxon>
        <taxon>Pseudomonadota</taxon>
        <taxon>Gammaproteobacteria</taxon>
        <taxon>Oceanospirillales</taxon>
        <taxon>Zooshikellaceae</taxon>
        <taxon>Zooshikella</taxon>
    </lineage>
</organism>
<accession>A0ABS5ZJZ9</accession>
<reference evidence="1 2" key="1">
    <citation type="submission" date="2021-04" db="EMBL/GenBank/DDBJ databases">
        <authorList>
            <person name="Pira H."/>
            <person name="Risdian C."/>
            <person name="Wink J."/>
        </authorList>
    </citation>
    <scope>NUCLEOTIDE SEQUENCE [LARGE SCALE GENOMIC DNA]</scope>
    <source>
        <strain evidence="1 2">WH53</strain>
    </source>
</reference>
<evidence type="ECO:0000313" key="1">
    <source>
        <dbReference type="EMBL" id="MBU2714347.1"/>
    </source>
</evidence>
<dbReference type="Proteomes" id="UP000690515">
    <property type="component" value="Unassembled WGS sequence"/>
</dbReference>
<name>A0ABS5ZJZ9_9GAMM</name>
<keyword evidence="2" id="KW-1185">Reference proteome</keyword>
<dbReference type="RefSeq" id="WP_215822604.1">
    <property type="nucleotide sequence ID" value="NZ_JAGSOY010000231.1"/>
</dbReference>
<comment type="caution">
    <text evidence="1">The sequence shown here is derived from an EMBL/GenBank/DDBJ whole genome shotgun (WGS) entry which is preliminary data.</text>
</comment>
<evidence type="ECO:0000313" key="2">
    <source>
        <dbReference type="Proteomes" id="UP000690515"/>
    </source>
</evidence>
<proteinExistence type="predicted"/>
<dbReference type="EMBL" id="JAGSOY010000231">
    <property type="protein sequence ID" value="MBU2714347.1"/>
    <property type="molecule type" value="Genomic_DNA"/>
</dbReference>
<protein>
    <submittedName>
        <fullName evidence="1">Uncharacterized protein</fullName>
    </submittedName>
</protein>
<sequence length="202" mass="23197">MHLNDLINKLEQDGPFEWVSPEMIEDFDFVKLKAKNELKWFQKSNPSEDIESPDEIITDYLCECLLERKFLIDNGRSLPLVLDIDAFMLVEAAIYLICKLGSSYAGTHLAGWRDLLTSNKASGCLDLLAKAYTNSNSFVRDILRDFILELFRYGPLWTPSKGAFFNSLNDEQNSFLRLALLNGYITINNKDSRYFIDGSMRV</sequence>